<organism evidence="2 3">
    <name type="scientific">Jimgerdemannia flammicorona</name>
    <dbReference type="NCBI Taxonomy" id="994334"/>
    <lineage>
        <taxon>Eukaryota</taxon>
        <taxon>Fungi</taxon>
        <taxon>Fungi incertae sedis</taxon>
        <taxon>Mucoromycota</taxon>
        <taxon>Mucoromycotina</taxon>
        <taxon>Endogonomycetes</taxon>
        <taxon>Endogonales</taxon>
        <taxon>Endogonaceae</taxon>
        <taxon>Jimgerdemannia</taxon>
    </lineage>
</organism>
<feature type="chain" id="PRO_5018988553" evidence="1">
    <location>
        <begin position="22"/>
        <end position="128"/>
    </location>
</feature>
<gene>
    <name evidence="2" type="ORF">BC936DRAFT_144993</name>
</gene>
<feature type="signal peptide" evidence="1">
    <location>
        <begin position="1"/>
        <end position="21"/>
    </location>
</feature>
<evidence type="ECO:0000313" key="3">
    <source>
        <dbReference type="Proteomes" id="UP000268093"/>
    </source>
</evidence>
<keyword evidence="3" id="KW-1185">Reference proteome</keyword>
<evidence type="ECO:0000313" key="2">
    <source>
        <dbReference type="EMBL" id="RUP51872.1"/>
    </source>
</evidence>
<evidence type="ECO:0000256" key="1">
    <source>
        <dbReference type="SAM" id="SignalP"/>
    </source>
</evidence>
<sequence length="128" mass="13595">MPTNTTHPAPLMALLSAVALRAPLAPSFCRARHTLTHQTSLTNIGGMMGLAPNGLRVLSSLGLADKIIEQASVAEEMTIAALPSASSPWASGAATGSHQLWSAGRPCTRRWCKRRKMRGSRSSMGRKC</sequence>
<protein>
    <submittedName>
        <fullName evidence="2">Uncharacterized protein</fullName>
    </submittedName>
</protein>
<dbReference type="AlphaFoldDB" id="A0A433DLY4"/>
<dbReference type="EMBL" id="RBNI01000375">
    <property type="protein sequence ID" value="RUP51872.1"/>
    <property type="molecule type" value="Genomic_DNA"/>
</dbReference>
<keyword evidence="1" id="KW-0732">Signal</keyword>
<comment type="caution">
    <text evidence="2">The sequence shown here is derived from an EMBL/GenBank/DDBJ whole genome shotgun (WGS) entry which is preliminary data.</text>
</comment>
<reference evidence="2 3" key="1">
    <citation type="journal article" date="2018" name="New Phytol.">
        <title>Phylogenomics of Endogonaceae and evolution of mycorrhizas within Mucoromycota.</title>
        <authorList>
            <person name="Chang Y."/>
            <person name="Desiro A."/>
            <person name="Na H."/>
            <person name="Sandor L."/>
            <person name="Lipzen A."/>
            <person name="Clum A."/>
            <person name="Barry K."/>
            <person name="Grigoriev I.V."/>
            <person name="Martin F.M."/>
            <person name="Stajich J.E."/>
            <person name="Smith M.E."/>
            <person name="Bonito G."/>
            <person name="Spatafora J.W."/>
        </authorList>
    </citation>
    <scope>NUCLEOTIDE SEQUENCE [LARGE SCALE GENOMIC DNA]</scope>
    <source>
        <strain evidence="2 3">GMNB39</strain>
    </source>
</reference>
<dbReference type="Proteomes" id="UP000268093">
    <property type="component" value="Unassembled WGS sequence"/>
</dbReference>
<accession>A0A433DLY4</accession>
<proteinExistence type="predicted"/>
<dbReference type="OrthoDB" id="655030at2759"/>
<name>A0A433DLY4_9FUNG</name>